<feature type="transmembrane region" description="Helical" evidence="2">
    <location>
        <begin position="242"/>
        <end position="262"/>
    </location>
</feature>
<name>A0A1G9VB36_9ACTN</name>
<keyword evidence="2" id="KW-0472">Membrane</keyword>
<keyword evidence="2" id="KW-0812">Transmembrane</keyword>
<dbReference type="OrthoDB" id="5192929at2"/>
<sequence length="282" mass="28405">MDTPDNHADPAAGRRPTRANGASRGSQGEPAGPGAPGPAPSVDGAGRADQTAGGANGTRPEASGEPPPLNGADPVRRDTEAPAGSARTPERVAANRSVSGPDRVAANGASGPGRTAPTGDVAGAAEEAGPSDGSRPEAPESPDGTGERAAGRSRRPPAVTRDTARPEGGGRAAPGDAPAPARQWPLLTVLGLAALGLLIVGADPFEQAFRVGTVLVGAALLTGASLRRVLPSVGMLAVRSRFTDMVTYGTLGTVIVLLALMVQPRPWLEIPFLEEAVRFTVR</sequence>
<dbReference type="EMBL" id="FNHI01000012">
    <property type="protein sequence ID" value="SDM69290.1"/>
    <property type="molecule type" value="Genomic_DNA"/>
</dbReference>
<dbReference type="AlphaFoldDB" id="A0A1G9VB36"/>
<evidence type="ECO:0008006" key="5">
    <source>
        <dbReference type="Google" id="ProtNLM"/>
    </source>
</evidence>
<gene>
    <name evidence="3" type="ORF">SAMN05444921_1122</name>
</gene>
<feature type="region of interest" description="Disordered" evidence="1">
    <location>
        <begin position="1"/>
        <end position="179"/>
    </location>
</feature>
<keyword evidence="4" id="KW-1185">Reference proteome</keyword>
<accession>A0A1G9VB36</accession>
<organism evidence="3 4">
    <name type="scientific">Streptomyces wuyuanensis</name>
    <dbReference type="NCBI Taxonomy" id="1196353"/>
    <lineage>
        <taxon>Bacteria</taxon>
        <taxon>Bacillati</taxon>
        <taxon>Actinomycetota</taxon>
        <taxon>Actinomycetes</taxon>
        <taxon>Kitasatosporales</taxon>
        <taxon>Streptomycetaceae</taxon>
        <taxon>Streptomyces</taxon>
    </lineage>
</organism>
<evidence type="ECO:0000313" key="4">
    <source>
        <dbReference type="Proteomes" id="UP000199063"/>
    </source>
</evidence>
<dbReference type="GeneID" id="40830976"/>
<reference evidence="4" key="1">
    <citation type="submission" date="2016-10" db="EMBL/GenBank/DDBJ databases">
        <authorList>
            <person name="Varghese N."/>
            <person name="Submissions S."/>
        </authorList>
    </citation>
    <scope>NUCLEOTIDE SEQUENCE [LARGE SCALE GENOMIC DNA]</scope>
    <source>
        <strain evidence="4">CGMCC 4.7042</strain>
    </source>
</reference>
<evidence type="ECO:0000313" key="3">
    <source>
        <dbReference type="EMBL" id="SDM69290.1"/>
    </source>
</evidence>
<dbReference type="STRING" id="1196353.SAMN05444921_1122"/>
<evidence type="ECO:0000256" key="1">
    <source>
        <dbReference type="SAM" id="MobiDB-lite"/>
    </source>
</evidence>
<dbReference type="Proteomes" id="UP000199063">
    <property type="component" value="Unassembled WGS sequence"/>
</dbReference>
<feature type="transmembrane region" description="Helical" evidence="2">
    <location>
        <begin position="184"/>
        <end position="202"/>
    </location>
</feature>
<dbReference type="InterPro" id="IPR021385">
    <property type="entry name" value="DUF3017"/>
</dbReference>
<dbReference type="Pfam" id="PF11222">
    <property type="entry name" value="DUF3017"/>
    <property type="match status" value="1"/>
</dbReference>
<evidence type="ECO:0000256" key="2">
    <source>
        <dbReference type="SAM" id="Phobius"/>
    </source>
</evidence>
<dbReference type="RefSeq" id="WP_093656181.1">
    <property type="nucleotide sequence ID" value="NZ_FNHI01000012.1"/>
</dbReference>
<protein>
    <recommendedName>
        <fullName evidence="5">DUF3017 domain-containing protein</fullName>
    </recommendedName>
</protein>
<feature type="transmembrane region" description="Helical" evidence="2">
    <location>
        <begin position="208"/>
        <end position="230"/>
    </location>
</feature>
<proteinExistence type="predicted"/>
<keyword evidence="2" id="KW-1133">Transmembrane helix</keyword>